<dbReference type="RefSeq" id="WP_232182543.1">
    <property type="nucleotide sequence ID" value="NZ_JAIOAP010000001.1"/>
</dbReference>
<dbReference type="EMBL" id="JASKHM010000001">
    <property type="protein sequence ID" value="MEQ4481061.1"/>
    <property type="molecule type" value="Genomic_DNA"/>
</dbReference>
<gene>
    <name evidence="1" type="ORF">QJS35_01490</name>
</gene>
<dbReference type="Proteomes" id="UP001493487">
    <property type="component" value="Unassembled WGS sequence"/>
</dbReference>
<reference evidence="1 2" key="1">
    <citation type="journal article" date="2023" name="Genome Announc.">
        <title>Pan-Genome Analyses of the Genus Cohnella and Proposal of the Novel Species Cohnella silvisoli sp. nov., Isolated from Forest Soil.</title>
        <authorList>
            <person name="Wang C."/>
            <person name="Mao L."/>
            <person name="Bao G."/>
            <person name="Zhu H."/>
        </authorList>
    </citation>
    <scope>NUCLEOTIDE SEQUENCE [LARGE SCALE GENOMIC DNA]</scope>
    <source>
        <strain evidence="1 2">NL03-T5-1</strain>
    </source>
</reference>
<evidence type="ECO:0000313" key="1">
    <source>
        <dbReference type="EMBL" id="MEQ4481061.1"/>
    </source>
</evidence>
<protein>
    <submittedName>
        <fullName evidence="1">Uncharacterized protein</fullName>
    </submittedName>
</protein>
<name>A0ABV1KN84_9BACL</name>
<keyword evidence="2" id="KW-1185">Reference proteome</keyword>
<accession>A0ABV1KN84</accession>
<evidence type="ECO:0000313" key="2">
    <source>
        <dbReference type="Proteomes" id="UP001493487"/>
    </source>
</evidence>
<comment type="caution">
    <text evidence="1">The sequence shown here is derived from an EMBL/GenBank/DDBJ whole genome shotgun (WGS) entry which is preliminary data.</text>
</comment>
<organism evidence="1 2">
    <name type="scientific">Cohnella silvisoli</name>
    <dbReference type="NCBI Taxonomy" id="2873699"/>
    <lineage>
        <taxon>Bacteria</taxon>
        <taxon>Bacillati</taxon>
        <taxon>Bacillota</taxon>
        <taxon>Bacilli</taxon>
        <taxon>Bacillales</taxon>
        <taxon>Paenibacillaceae</taxon>
        <taxon>Cohnella</taxon>
    </lineage>
</organism>
<sequence length="82" mass="9456">MHLLLGNETPFKIWLNGELVATVKEPAMWMPYNHVVLTELKSGKNRLVMKLLGFGKSMDFSYQMRNEASKMHLFTDLATIIE</sequence>
<proteinExistence type="predicted"/>